<organism evidence="17 18">
    <name type="scientific">Phascolarctos cinereus</name>
    <name type="common">Koala</name>
    <dbReference type="NCBI Taxonomy" id="38626"/>
    <lineage>
        <taxon>Eukaryota</taxon>
        <taxon>Metazoa</taxon>
        <taxon>Chordata</taxon>
        <taxon>Craniata</taxon>
        <taxon>Vertebrata</taxon>
        <taxon>Euteleostomi</taxon>
        <taxon>Mammalia</taxon>
        <taxon>Metatheria</taxon>
        <taxon>Diprotodontia</taxon>
        <taxon>Phascolarctidae</taxon>
        <taxon>Phascolarctos</taxon>
    </lineage>
</organism>
<feature type="compositionally biased region" description="Gly residues" evidence="13">
    <location>
        <begin position="1833"/>
        <end position="1842"/>
    </location>
</feature>
<evidence type="ECO:0000256" key="3">
    <source>
        <dbReference type="ARBA" id="ARBA00022530"/>
    </source>
</evidence>
<dbReference type="PRINTS" id="PR00759">
    <property type="entry name" value="BASICPTASE"/>
</dbReference>
<evidence type="ECO:0000259" key="16">
    <source>
        <dbReference type="PROSITE" id="PS50279"/>
    </source>
</evidence>
<dbReference type="InterPro" id="IPR036465">
    <property type="entry name" value="vWFA_dom_sf"/>
</dbReference>
<dbReference type="PROSITE" id="PS50279">
    <property type="entry name" value="BPTI_KUNITZ_2"/>
    <property type="match status" value="1"/>
</dbReference>
<keyword evidence="9" id="KW-0325">Glycoprotein</keyword>
<feature type="domain" description="VWFA" evidence="15">
    <location>
        <begin position="1211"/>
        <end position="1386"/>
    </location>
</feature>
<dbReference type="Pfam" id="PF00092">
    <property type="entry name" value="VWA"/>
    <property type="match status" value="10"/>
</dbReference>
<feature type="domain" description="VWFA" evidence="15">
    <location>
        <begin position="34"/>
        <end position="206"/>
    </location>
</feature>
<dbReference type="GO" id="GO:0005589">
    <property type="term" value="C:collagen type VI trimer"/>
    <property type="evidence" value="ECO:0007669"/>
    <property type="project" value="UniProtKB-ARBA"/>
</dbReference>
<evidence type="ECO:0000313" key="17">
    <source>
        <dbReference type="Proteomes" id="UP000515140"/>
    </source>
</evidence>
<dbReference type="GeneID" id="110209064"/>
<keyword evidence="5" id="KW-0677">Repeat</keyword>
<keyword evidence="7" id="KW-0176">Collagen</keyword>
<dbReference type="InterPro" id="IPR002035">
    <property type="entry name" value="VWF_A"/>
</dbReference>
<dbReference type="InterPro" id="IPR050525">
    <property type="entry name" value="ECM_Assembly_Org"/>
</dbReference>
<keyword evidence="10" id="KW-0379">Hydroxylation</keyword>
<evidence type="ECO:0000256" key="10">
    <source>
        <dbReference type="ARBA" id="ARBA00023278"/>
    </source>
</evidence>
<feature type="domain" description="BPTI/Kunitz inhibitor" evidence="16">
    <location>
        <begin position="2670"/>
        <end position="2720"/>
    </location>
</feature>
<evidence type="ECO:0000256" key="14">
    <source>
        <dbReference type="SAM" id="SignalP"/>
    </source>
</evidence>
<keyword evidence="8" id="KW-1015">Disulfide bond</keyword>
<dbReference type="SUPFAM" id="SSF53300">
    <property type="entry name" value="vWA-like"/>
    <property type="match status" value="11"/>
</dbReference>
<feature type="domain" description="VWFA" evidence="15">
    <location>
        <begin position="841"/>
        <end position="1008"/>
    </location>
</feature>
<dbReference type="FunFam" id="3.40.50.410:FF:000021">
    <property type="entry name" value="Collagen, type VI, alpha 3"/>
    <property type="match status" value="1"/>
</dbReference>
<feature type="domain" description="VWFA" evidence="15">
    <location>
        <begin position="2156"/>
        <end position="2338"/>
    </location>
</feature>
<accession>A0A6P5KEC0</accession>
<dbReference type="SMART" id="SM00131">
    <property type="entry name" value="KU"/>
    <property type="match status" value="1"/>
</dbReference>
<comment type="subcellular location">
    <subcellularLocation>
        <location evidence="1">Secreted</location>
        <location evidence="1">Extracellular space</location>
        <location evidence="1">Extracellular matrix</location>
    </subcellularLocation>
</comment>
<feature type="compositionally biased region" description="Gly residues" evidence="13">
    <location>
        <begin position="1818"/>
        <end position="1827"/>
    </location>
</feature>
<evidence type="ECO:0000256" key="1">
    <source>
        <dbReference type="ARBA" id="ARBA00004498"/>
    </source>
</evidence>
<evidence type="ECO:0000256" key="11">
    <source>
        <dbReference type="ARBA" id="ARBA00043858"/>
    </source>
</evidence>
<dbReference type="GO" id="GO:0007155">
    <property type="term" value="P:cell adhesion"/>
    <property type="evidence" value="ECO:0007669"/>
    <property type="project" value="UniProtKB-KW"/>
</dbReference>
<dbReference type="GO" id="GO:0004867">
    <property type="term" value="F:serine-type endopeptidase inhibitor activity"/>
    <property type="evidence" value="ECO:0007669"/>
    <property type="project" value="InterPro"/>
</dbReference>
<dbReference type="FunFam" id="3.40.50.410:FF:000016">
    <property type="entry name" value="Collagen type VI alpha 3 chain"/>
    <property type="match status" value="1"/>
</dbReference>
<dbReference type="PROSITE" id="PS50234">
    <property type="entry name" value="VWFA"/>
    <property type="match status" value="10"/>
</dbReference>
<dbReference type="InterPro" id="IPR002223">
    <property type="entry name" value="Kunitz_BPTI"/>
</dbReference>
<dbReference type="PRINTS" id="PR00453">
    <property type="entry name" value="VWFADOMAIN"/>
</dbReference>
<sequence>MDASQPLLWIILLAVTFCSVKPQINVCREASVADVMFLVDSSRGPEKSRNVRDFLSTLVSGLDLGKDKIRVGLIQYSDMPSTEFSLNTYQRKEDVLRHIQALTFKHGGTQTGRALWFMLENHFLEIAGSRIQQGVPQIAVLITDGPTQDDIKEPVEAVKKAGVLLYAIGLQGAVFSELREVASNPDDKFIFEAADVSFLGDLSQNVLLALCTTIVEANPQGSQVSPACRKAAVADLVFLVDSSTSIGPGNFQKVKSLLYSLASGLEIGRDQVRVGLAQFSDNIYEAFLLSQFPLKSDVLQQIRNLPYRTGGTRTGSALEFLRTAYFTDSAGSRAKDNVPQVVILVTDGESNDEVAEAASKLKEGGVSIYVVGINVQDVQELETIASKPLEKFLFSIEDFNILEGLSGNILPTLCSAVENQIQAFTKSYADVVFLVDTSKGTSPATFHRMKSFIFRVIDVLEVGRDKYQIGLAQYGHQVHVEFLLNTYQNLDEMIIHIQQNFVLRGGARKTENALQYMQETFFQEKAGSRFLQGIPQYAVVITSGHSEDLVSEAAQKLKGRGVKIMAVGIQNFDRRELEGMATPPFVFEIEGQDGVRQLQRDMSQVFENSGRLDLSSEMGEEALAVCMSASVADIVFLVEASGGIGLENFQQVIQFLGKVIRTLNIGPNNVRVGLVLYSDEPRLEFGLDMFLSQLEILSHLNKLPFIGGKTKTGAALDFLRNIVFTQERGSRSGQGIQQLAVVITEGYSQDEVDRPASLLRRAGVMLFAVGTQKASGSNDLDRIASYPARKHAIYLESFLQLSVVKDRVKKRFCTEIVQKTFSVPVMTRALKEGCINTEKADIYFLIDGSGSIVPEDFEEMKTFMNQLISMFHVGADKVRFGVVQYSDYSQTEFDISQYTSVAQLMRAIASIQQMEGGTHTGDALRFMKHLFSNITRDKVLRFLIVITDGKSQDSVAQAAEELRQENITIYAIGVKSAITKELVEISGSGNRMFFVNDFDSLKYIQQEVVQDICFPEVCKDMKADILFLVDGSERVCSRDFEKMKEFMRQMVNRSDIGPEKAQIGLLQFSSSTKEEFQLNTYFSKVDILRAISAMVQMKAATYLGSALSFASPYFDMPRGGRRNVPQYLILIIDGEAKDAVKMPAQALRDKRIKIFAIGAHKANNSQLLEVTGAQDKVYYDDNFDSLLFLEKEIFFRLCNVEEACKKTEAADILFLVHASSGTTNQELVAIHRLMEAIVNDSLVGKDNVRFGAISYSDNSEVLFSLDTYITKAQIREAILRLKPKVGKAHTATALKFAKGMFADMHGGRPSLGITQILVLITNKPTEFKERRYLQDSAEALKEADINVFAIGIKSVKRPELHTITRYQDRSFVVQSPDELCDLHEKVTHVICSESKPICGHQQIDLVFLIDGSLSIHPRNFTAMKTFMKQMVNSFTIGKEKVRIGVAQYSTDPKKEFYLNAFYSSAEVNKHVDKIIQLRSKTFTGKGLKFVKSFFEPANGSRKNLNVLQSLVVITDGMSTDSVVEAASDLRNEKINIFAIGIGVINLFELQVIAGDVKRVFVVGDFGQLGIIERKVVRELCEPQDIPSECNIDISVGLDTSNSVSLARQRLQQRLPNLMQKLTLLSNISCVASTPLNIRLRYHVPTTDGRSWFDSGFEKYSEGILRKFFDQHDLESNYMNVAFVRSLGEKALSLTSAKVKVLLVLTDGMDDNLERLKEISEFFRLKGLHALLLVGLQSGQKLEELQDVEFGRGFGYKQPLSITMQALPNLLLRQLDTVVERECCKVNCKVWGDDGNSGEQGNRGRKGVTGLHGMPGYPGDEGGPGERGVTGLPGPRGNGGCPGERGLKGSRGFVGEKGNRGDNGMDGFPGEQGERGSSGISGEKGNTGRQGLRGPPGEAGEPGGPGLRGDPGEPGTDSDISGPPGDKGKQGHQGKPAPCVEGGMPGERGANGLRGRRGLPGPKGVPGETGTHGNNGVPGHPGLEGPRGEQGPPGMSGHQGLPGDQGVPGPQGPLGPKGGAGPRGMKGELGFPGENGAMGPEGPRGQRGIDGNDGYGHPGRKGAKGEPGFPGYPGIQGEDGDKGQPGNQGPKGFPGKRGNSYSFGPLGSPGDPGPPGPMGSKGLKGLTDMMPCDIVDFTRKNCPCSSHKAKCPAFPTEVVFALDMSEGVTESEFERMRDILLSLLRRMSISQSNCPTDARVAVVSYNTKIHYLVRFSDFQNKNLLLQAIRNIPLEESMAQRDLGTALRFVARNVFKRIRNGILMRKVAIFFVAGPSSDDASINTAMLEFSALDIIPTIIAFNDDPLIQHVLSMDDTKRFKLYVWENENAEDVEHVASCTLCHDWCREDKECEVISPRPIRVDMDIAYVVDSSLRVTRDIFNAARSMVGSVLNHFVIASRPKTSTDGARVALVQQTVPGFFPYDSMPPVEKEFDLLMYSHPEQMQRHIRESVHPLRGLPYLGYALEWTIENIFPTDPLQRKNRVLFVIVGSETSPEDREKLWSISLEAKCEGFIFFIVALGTGVNMEELARLASFPPEQHLLHLADISHLEMDYAERFIQAFLSLLKSEVNQYPPPRLLEYCEALHRGDTRREAALTQRLNFIRFGFNESDSRRSRKALKAKDPSLGMRGRISQITKTDREDIEYHYRPEQNLVGALQKTEETRDETTDPDPCSMAKDAGMCRDYVLKWYYHRDQRTCQKFWFGGCGGNQNRFETRQDCESRCVPLA</sequence>
<feature type="domain" description="VWFA" evidence="15">
    <location>
        <begin position="430"/>
        <end position="602"/>
    </location>
</feature>
<gene>
    <name evidence="18" type="primary">LOC110209064</name>
</gene>
<dbReference type="CDD" id="cd01450">
    <property type="entry name" value="vWFA_subfamily_ECM"/>
    <property type="match status" value="2"/>
</dbReference>
<feature type="chain" id="PRO_5027818300" evidence="14">
    <location>
        <begin position="23"/>
        <end position="2724"/>
    </location>
</feature>
<evidence type="ECO:0000256" key="9">
    <source>
        <dbReference type="ARBA" id="ARBA00023180"/>
    </source>
</evidence>
<evidence type="ECO:0000256" key="4">
    <source>
        <dbReference type="ARBA" id="ARBA00022729"/>
    </source>
</evidence>
<feature type="domain" description="VWFA" evidence="15">
    <location>
        <begin position="1024"/>
        <end position="1197"/>
    </location>
</feature>
<dbReference type="PANTHER" id="PTHR24020:SF86">
    <property type="entry name" value="COLLAGEN, TYPE VI, ALPHA 4"/>
    <property type="match status" value="1"/>
</dbReference>
<dbReference type="Pfam" id="PF00014">
    <property type="entry name" value="Kunitz_BPTI"/>
    <property type="match status" value="1"/>
</dbReference>
<dbReference type="FunFam" id="3.40.50.410:FF:000003">
    <property type="entry name" value="Collagen type VI alpha 3 chain"/>
    <property type="match status" value="2"/>
</dbReference>
<dbReference type="InterPro" id="IPR036880">
    <property type="entry name" value="Kunitz_BPTI_sf"/>
</dbReference>
<feature type="domain" description="VWFA" evidence="15">
    <location>
        <begin position="633"/>
        <end position="808"/>
    </location>
</feature>
<dbReference type="FunFam" id="4.10.410.10:FF:000020">
    <property type="entry name" value="Collagen, type VI, alpha 3"/>
    <property type="match status" value="1"/>
</dbReference>
<reference evidence="18" key="1">
    <citation type="submission" date="2025-08" db="UniProtKB">
        <authorList>
            <consortium name="RefSeq"/>
        </authorList>
    </citation>
    <scope>IDENTIFICATION</scope>
    <source>
        <tissue evidence="18">Spleen</tissue>
    </source>
</reference>
<dbReference type="PANTHER" id="PTHR24020">
    <property type="entry name" value="COLLAGEN ALPHA"/>
    <property type="match status" value="1"/>
</dbReference>
<proteinExistence type="inferred from homology"/>
<feature type="compositionally biased region" description="Gly residues" evidence="13">
    <location>
        <begin position="2014"/>
        <end position="2023"/>
    </location>
</feature>
<dbReference type="RefSeq" id="XP_020842911.1">
    <property type="nucleotide sequence ID" value="XM_020987252.1"/>
</dbReference>
<keyword evidence="3" id="KW-0272">Extracellular matrix</keyword>
<dbReference type="Proteomes" id="UP000515140">
    <property type="component" value="Unplaced"/>
</dbReference>
<evidence type="ECO:0000256" key="7">
    <source>
        <dbReference type="ARBA" id="ARBA00023119"/>
    </source>
</evidence>
<dbReference type="CDD" id="cd22630">
    <property type="entry name" value="Kunitz_collagen_alpha6_VI"/>
    <property type="match status" value="1"/>
</dbReference>
<feature type="signal peptide" evidence="14">
    <location>
        <begin position="1"/>
        <end position="22"/>
    </location>
</feature>
<dbReference type="CDD" id="cd01472">
    <property type="entry name" value="vWA_collagen"/>
    <property type="match status" value="4"/>
</dbReference>
<comment type="function">
    <text evidence="11">Collagen VI acts as a cell-binding protein.</text>
</comment>
<dbReference type="KEGG" id="pcw:110209064"/>
<keyword evidence="17" id="KW-1185">Reference proteome</keyword>
<feature type="domain" description="VWFA" evidence="15">
    <location>
        <begin position="235"/>
        <end position="409"/>
    </location>
</feature>
<feature type="compositionally biased region" description="Gly residues" evidence="13">
    <location>
        <begin position="1899"/>
        <end position="1908"/>
    </location>
</feature>
<keyword evidence="4 14" id="KW-0732">Signal</keyword>
<name>A0A6P5KEC0_PHACI</name>
<evidence type="ECO:0000256" key="6">
    <source>
        <dbReference type="ARBA" id="ARBA00022889"/>
    </source>
</evidence>
<dbReference type="InterPro" id="IPR020901">
    <property type="entry name" value="Prtase_inh_Kunz-CS"/>
</dbReference>
<dbReference type="SUPFAM" id="SSF57362">
    <property type="entry name" value="BPTI-like"/>
    <property type="match status" value="1"/>
</dbReference>
<evidence type="ECO:0000256" key="12">
    <source>
        <dbReference type="ARBA" id="ARBA00044000"/>
    </source>
</evidence>
<dbReference type="FunFam" id="3.40.50.410:FF:000004">
    <property type="entry name" value="collagen alpha-6(VI) chain"/>
    <property type="match status" value="5"/>
</dbReference>
<feature type="domain" description="VWFA" evidence="15">
    <location>
        <begin position="2362"/>
        <end position="2555"/>
    </location>
</feature>
<evidence type="ECO:0000256" key="13">
    <source>
        <dbReference type="SAM" id="MobiDB-lite"/>
    </source>
</evidence>
<dbReference type="Gene3D" id="4.10.410.10">
    <property type="entry name" value="Pancreatic trypsin inhibitor Kunitz domain"/>
    <property type="match status" value="1"/>
</dbReference>
<feature type="compositionally biased region" description="Low complexity" evidence="13">
    <location>
        <begin position="1946"/>
        <end position="1965"/>
    </location>
</feature>
<dbReference type="SMART" id="SM00327">
    <property type="entry name" value="VWA"/>
    <property type="match status" value="11"/>
</dbReference>
<protein>
    <submittedName>
        <fullName evidence="18">Collagen alpha-4(VI) chain-like</fullName>
    </submittedName>
</protein>
<keyword evidence="6" id="KW-0130">Cell adhesion</keyword>
<evidence type="ECO:0000256" key="8">
    <source>
        <dbReference type="ARBA" id="ARBA00023157"/>
    </source>
</evidence>
<evidence type="ECO:0000256" key="2">
    <source>
        <dbReference type="ARBA" id="ARBA00022525"/>
    </source>
</evidence>
<feature type="domain" description="VWFA" evidence="15">
    <location>
        <begin position="1404"/>
        <end position="1579"/>
    </location>
</feature>
<dbReference type="InParanoid" id="A0A6P5KEC0"/>
<dbReference type="Gene3D" id="3.40.50.410">
    <property type="entry name" value="von Willebrand factor, type A domain"/>
    <property type="match status" value="10"/>
</dbReference>
<keyword evidence="2" id="KW-0964">Secreted</keyword>
<dbReference type="PROSITE" id="PS00280">
    <property type="entry name" value="BPTI_KUNITZ_1"/>
    <property type="match status" value="1"/>
</dbReference>
<evidence type="ECO:0000313" key="18">
    <source>
        <dbReference type="RefSeq" id="XP_020842911.1"/>
    </source>
</evidence>
<comment type="similarity">
    <text evidence="12">Belongs to the type VI collagen family.</text>
</comment>
<evidence type="ECO:0000256" key="5">
    <source>
        <dbReference type="ARBA" id="ARBA00022737"/>
    </source>
</evidence>
<feature type="region of interest" description="Disordered" evidence="13">
    <location>
        <begin position="1794"/>
        <end position="2122"/>
    </location>
</feature>
<evidence type="ECO:0000259" key="15">
    <source>
        <dbReference type="PROSITE" id="PS50234"/>
    </source>
</evidence>